<evidence type="ECO:0000256" key="7">
    <source>
        <dbReference type="ARBA" id="ARBA00022741"/>
    </source>
</evidence>
<dbReference type="InParanoid" id="A0A165FGM6"/>
<keyword evidence="21" id="KW-1185">Reference proteome</keyword>
<dbReference type="EC" id="3.6.4.12" evidence="4"/>
<gene>
    <name evidence="20" type="ORF">LAESUDRAFT_723236</name>
</gene>
<keyword evidence="14" id="KW-0233">DNA recombination</keyword>
<dbReference type="FunCoup" id="A0A165FGM6">
    <property type="interactions" value="461"/>
</dbReference>
<dbReference type="InterPro" id="IPR005161">
    <property type="entry name" value="Ku_N"/>
</dbReference>
<dbReference type="OrthoDB" id="30826at2759"/>
<keyword evidence="6" id="KW-0158">Chromosome</keyword>
<dbReference type="SUPFAM" id="SSF53300">
    <property type="entry name" value="vWA-like"/>
    <property type="match status" value="1"/>
</dbReference>
<feature type="region of interest" description="Disordered" evidence="18">
    <location>
        <begin position="786"/>
        <end position="806"/>
    </location>
</feature>
<dbReference type="GO" id="GO:0016787">
    <property type="term" value="F:hydrolase activity"/>
    <property type="evidence" value="ECO:0007669"/>
    <property type="project" value="UniProtKB-KW"/>
</dbReference>
<evidence type="ECO:0000256" key="4">
    <source>
        <dbReference type="ARBA" id="ARBA00012551"/>
    </source>
</evidence>
<evidence type="ECO:0000256" key="13">
    <source>
        <dbReference type="ARBA" id="ARBA00023125"/>
    </source>
</evidence>
<keyword evidence="10" id="KW-0347">Helicase</keyword>
<comment type="subcellular location">
    <subcellularLocation>
        <location evidence="2">Chromosome</location>
        <location evidence="2">Telomere</location>
    </subcellularLocation>
    <subcellularLocation>
        <location evidence="1">Nucleus</location>
    </subcellularLocation>
</comment>
<evidence type="ECO:0000313" key="21">
    <source>
        <dbReference type="Proteomes" id="UP000076871"/>
    </source>
</evidence>
<evidence type="ECO:0000256" key="16">
    <source>
        <dbReference type="ARBA" id="ARBA00023242"/>
    </source>
</evidence>
<evidence type="ECO:0000259" key="19">
    <source>
        <dbReference type="SMART" id="SM00559"/>
    </source>
</evidence>
<dbReference type="GO" id="GO:0003684">
    <property type="term" value="F:damaged DNA binding"/>
    <property type="evidence" value="ECO:0007669"/>
    <property type="project" value="InterPro"/>
</dbReference>
<evidence type="ECO:0000256" key="8">
    <source>
        <dbReference type="ARBA" id="ARBA00022763"/>
    </source>
</evidence>
<dbReference type="InterPro" id="IPR016194">
    <property type="entry name" value="SPOC-like_C_dom_sf"/>
</dbReference>
<feature type="region of interest" description="Disordered" evidence="18">
    <location>
        <begin position="600"/>
        <end position="677"/>
    </location>
</feature>
<keyword evidence="9" id="KW-0378">Hydrolase</keyword>
<evidence type="ECO:0000256" key="10">
    <source>
        <dbReference type="ARBA" id="ARBA00022806"/>
    </source>
</evidence>
<dbReference type="Gene3D" id="3.40.50.410">
    <property type="entry name" value="von Willebrand factor, type A domain"/>
    <property type="match status" value="1"/>
</dbReference>
<protein>
    <recommendedName>
        <fullName evidence="5">ATP-dependent DNA helicase II subunit 2</fullName>
        <ecNumber evidence="4">3.6.4.12</ecNumber>
    </recommendedName>
    <alternativeName>
        <fullName evidence="17">ATP-dependent DNA helicase II subunit Ku80</fullName>
    </alternativeName>
</protein>
<dbReference type="AlphaFoldDB" id="A0A165FGM6"/>
<organism evidence="20 21">
    <name type="scientific">Laetiporus sulphureus 93-53</name>
    <dbReference type="NCBI Taxonomy" id="1314785"/>
    <lineage>
        <taxon>Eukaryota</taxon>
        <taxon>Fungi</taxon>
        <taxon>Dikarya</taxon>
        <taxon>Basidiomycota</taxon>
        <taxon>Agaricomycotina</taxon>
        <taxon>Agaricomycetes</taxon>
        <taxon>Polyporales</taxon>
        <taxon>Laetiporus</taxon>
    </lineage>
</organism>
<dbReference type="Gene3D" id="2.40.290.10">
    <property type="match status" value="1"/>
</dbReference>
<sequence>MGNTREVVLPAMKTGESEVIEMTNLEYSLQFVKYKIQEMIYNGRKTEQCGVILFGTEGTHNVINEKNSGYDHVMEYIPIAQPNAGTLARLDALRASTVSGDPVDALIVGIETQHQYLVTRKTWTRKIVLITDGENPIEIEDWEATVKKMNDLEVSLTIVGVDFDDDEMPFHEEGKSEIKLANEEFYHKMIEELHNGVLGNCEYALREVARPDVKQTKSALMGTVLRIGDCDTRSDEAIEVLVKTSKCTAIARPKAWKKFARRERTAGDEGQSTELEGKTTFAQLRMRTEYFIDRGEMGTEDGSVDGDKADEDMDKKENLEKVEKEQLVRGFKYGATYAPCPDGQFPRLQTRKGIEICGFFKEENFRRELPMSEVSYIWADQKQPKQQVALSAIVQAMYEKECMAIARMVRSDGTDPKMGVLSPVMFENVDCLLWVQMPFADDVRDYPFPSLDTLISKKGEVVTKHPYLPTDKQLEAMERFVDAMDLMDAGEKDENGKRQSWFDTTLSYNPAIHRTKQAQFHAAIVSDLSTHPLPPPHPELTKYFEPPKRVLKRARDAIEECKDIFQVNEVPRKITRTRKDGHVRAKEEDEDMLLLDKMAARRSQSQAASQVASLSQRNSQSQHLAQTPKKQALSDSETESESEEEAEDLLLEKKRHETLPTPSPESDFEPDSGMAPNRIIGTTHPLQDFKKNIARGDVVTKAVEDLGAVIKEIVLKPFASRRTGELLSCMRELRRVALEEDEIDAWNAFLKDLQQSCRDDKPGNEEFWTSVQGLGRDISLISNTEAGKLGGKSDISESEAAEFIQQ</sequence>
<dbReference type="InterPro" id="IPR006164">
    <property type="entry name" value="DNA_bd_Ku70/Ku80"/>
</dbReference>
<dbReference type="PANTHER" id="PTHR12604">
    <property type="entry name" value="KU AUTOANTIGEN DNA HELICASE"/>
    <property type="match status" value="1"/>
</dbReference>
<name>A0A165FGM6_9APHY</name>
<evidence type="ECO:0000256" key="14">
    <source>
        <dbReference type="ARBA" id="ARBA00023172"/>
    </source>
</evidence>
<dbReference type="InterPro" id="IPR036494">
    <property type="entry name" value="Ku_C_sf"/>
</dbReference>
<accession>A0A165FGM6</accession>
<keyword evidence="13" id="KW-0238">DNA-binding</keyword>
<dbReference type="GO" id="GO:0006303">
    <property type="term" value="P:double-strand break repair via nonhomologous end joining"/>
    <property type="evidence" value="ECO:0007669"/>
    <property type="project" value="InterPro"/>
</dbReference>
<dbReference type="GO" id="GO:0000781">
    <property type="term" value="C:chromosome, telomeric region"/>
    <property type="evidence" value="ECO:0007669"/>
    <property type="project" value="UniProtKB-SubCell"/>
</dbReference>
<keyword evidence="15" id="KW-0234">DNA repair</keyword>
<dbReference type="Pfam" id="PF03731">
    <property type="entry name" value="Ku_N"/>
    <property type="match status" value="1"/>
</dbReference>
<dbReference type="SUPFAM" id="SSF101420">
    <property type="entry name" value="C-terminal domain of Ku80"/>
    <property type="match status" value="1"/>
</dbReference>
<feature type="domain" description="Ku" evidence="19">
    <location>
        <begin position="319"/>
        <end position="454"/>
    </location>
</feature>
<dbReference type="PANTHER" id="PTHR12604:SF4">
    <property type="entry name" value="X-RAY REPAIR CROSS-COMPLEMENTING PROTEIN 5"/>
    <property type="match status" value="1"/>
</dbReference>
<dbReference type="GO" id="GO:0005524">
    <property type="term" value="F:ATP binding"/>
    <property type="evidence" value="ECO:0007669"/>
    <property type="project" value="UniProtKB-KW"/>
</dbReference>
<dbReference type="GO" id="GO:0003678">
    <property type="term" value="F:DNA helicase activity"/>
    <property type="evidence" value="ECO:0007669"/>
    <property type="project" value="UniProtKB-EC"/>
</dbReference>
<dbReference type="InterPro" id="IPR024193">
    <property type="entry name" value="Ku80"/>
</dbReference>
<keyword evidence="7" id="KW-0547">Nucleotide-binding</keyword>
<evidence type="ECO:0000256" key="1">
    <source>
        <dbReference type="ARBA" id="ARBA00004123"/>
    </source>
</evidence>
<dbReference type="Proteomes" id="UP000076871">
    <property type="component" value="Unassembled WGS sequence"/>
</dbReference>
<dbReference type="InterPro" id="IPR014893">
    <property type="entry name" value="Ku_PK_bind"/>
</dbReference>
<evidence type="ECO:0000256" key="2">
    <source>
        <dbReference type="ARBA" id="ARBA00004574"/>
    </source>
</evidence>
<feature type="compositionally biased region" description="Low complexity" evidence="18">
    <location>
        <begin position="601"/>
        <end position="617"/>
    </location>
</feature>
<evidence type="ECO:0000256" key="11">
    <source>
        <dbReference type="ARBA" id="ARBA00022840"/>
    </source>
</evidence>
<dbReference type="Pfam" id="PF08785">
    <property type="entry name" value="Ku_PK_bind"/>
    <property type="match status" value="1"/>
</dbReference>
<reference evidence="20 21" key="1">
    <citation type="journal article" date="2016" name="Mol. Biol. Evol.">
        <title>Comparative Genomics of Early-Diverging Mushroom-Forming Fungi Provides Insights into the Origins of Lignocellulose Decay Capabilities.</title>
        <authorList>
            <person name="Nagy L.G."/>
            <person name="Riley R."/>
            <person name="Tritt A."/>
            <person name="Adam C."/>
            <person name="Daum C."/>
            <person name="Floudas D."/>
            <person name="Sun H."/>
            <person name="Yadav J.S."/>
            <person name="Pangilinan J."/>
            <person name="Larsson K.H."/>
            <person name="Matsuura K."/>
            <person name="Barry K."/>
            <person name="Labutti K."/>
            <person name="Kuo R."/>
            <person name="Ohm R.A."/>
            <person name="Bhattacharya S.S."/>
            <person name="Shirouzu T."/>
            <person name="Yoshinaga Y."/>
            <person name="Martin F.M."/>
            <person name="Grigoriev I.V."/>
            <person name="Hibbett D.S."/>
        </authorList>
    </citation>
    <scope>NUCLEOTIDE SEQUENCE [LARGE SCALE GENOMIC DNA]</scope>
    <source>
        <strain evidence="20 21">93-53</strain>
    </source>
</reference>
<evidence type="ECO:0000256" key="12">
    <source>
        <dbReference type="ARBA" id="ARBA00022895"/>
    </source>
</evidence>
<evidence type="ECO:0000256" key="9">
    <source>
        <dbReference type="ARBA" id="ARBA00022801"/>
    </source>
</evidence>
<dbReference type="GO" id="GO:0000723">
    <property type="term" value="P:telomere maintenance"/>
    <property type="evidence" value="ECO:0007669"/>
    <property type="project" value="InterPro"/>
</dbReference>
<dbReference type="GO" id="GO:0042162">
    <property type="term" value="F:telomeric DNA binding"/>
    <property type="evidence" value="ECO:0007669"/>
    <property type="project" value="InterPro"/>
</dbReference>
<evidence type="ECO:0000256" key="5">
    <source>
        <dbReference type="ARBA" id="ARBA00021792"/>
    </source>
</evidence>
<comment type="similarity">
    <text evidence="3">Belongs to the ku80 family.</text>
</comment>
<dbReference type="CDD" id="cd00873">
    <property type="entry name" value="KU80"/>
    <property type="match status" value="1"/>
</dbReference>
<proteinExistence type="inferred from homology"/>
<evidence type="ECO:0000256" key="3">
    <source>
        <dbReference type="ARBA" id="ARBA00007726"/>
    </source>
</evidence>
<dbReference type="FunFam" id="1.10.1600.10:FF:000002">
    <property type="entry name" value="X-ray repair cross-complementing protein 5"/>
    <property type="match status" value="1"/>
</dbReference>
<evidence type="ECO:0000256" key="15">
    <source>
        <dbReference type="ARBA" id="ARBA00023204"/>
    </source>
</evidence>
<dbReference type="Gene3D" id="1.25.40.240">
    <property type="entry name" value="Ku, C-terminal domain"/>
    <property type="match status" value="1"/>
</dbReference>
<evidence type="ECO:0000313" key="20">
    <source>
        <dbReference type="EMBL" id="KZT08940.1"/>
    </source>
</evidence>
<keyword evidence="16" id="KW-0539">Nucleus</keyword>
<dbReference type="GeneID" id="63825405"/>
<keyword evidence="11" id="KW-0067">ATP-binding</keyword>
<dbReference type="InterPro" id="IPR036465">
    <property type="entry name" value="vWFA_dom_sf"/>
</dbReference>
<keyword evidence="8" id="KW-0227">DNA damage</keyword>
<evidence type="ECO:0000256" key="6">
    <source>
        <dbReference type="ARBA" id="ARBA00022454"/>
    </source>
</evidence>
<feature type="compositionally biased region" description="Acidic residues" evidence="18">
    <location>
        <begin position="636"/>
        <end position="649"/>
    </location>
</feature>
<dbReference type="Gene3D" id="1.10.1600.10">
    <property type="match status" value="1"/>
</dbReference>
<evidence type="ECO:0000256" key="17">
    <source>
        <dbReference type="ARBA" id="ARBA00031847"/>
    </source>
</evidence>
<keyword evidence="12" id="KW-0779">Telomere</keyword>
<feature type="compositionally biased region" description="Polar residues" evidence="18">
    <location>
        <begin position="618"/>
        <end position="629"/>
    </location>
</feature>
<dbReference type="GO" id="GO:0043564">
    <property type="term" value="C:Ku70:Ku80 complex"/>
    <property type="evidence" value="ECO:0007669"/>
    <property type="project" value="InterPro"/>
</dbReference>
<dbReference type="EMBL" id="KV427613">
    <property type="protein sequence ID" value="KZT08940.1"/>
    <property type="molecule type" value="Genomic_DNA"/>
</dbReference>
<dbReference type="SMART" id="SM00559">
    <property type="entry name" value="Ku78"/>
    <property type="match status" value="1"/>
</dbReference>
<evidence type="ECO:0000256" key="18">
    <source>
        <dbReference type="SAM" id="MobiDB-lite"/>
    </source>
</evidence>
<dbReference type="GO" id="GO:0003690">
    <property type="term" value="F:double-stranded DNA binding"/>
    <property type="evidence" value="ECO:0007669"/>
    <property type="project" value="TreeGrafter"/>
</dbReference>
<dbReference type="SUPFAM" id="SSF100939">
    <property type="entry name" value="SPOC domain-like"/>
    <property type="match status" value="1"/>
</dbReference>
<dbReference type="Pfam" id="PF02735">
    <property type="entry name" value="Ku"/>
    <property type="match status" value="1"/>
</dbReference>
<dbReference type="STRING" id="1314785.A0A165FGM6"/>
<dbReference type="RefSeq" id="XP_040766680.1">
    <property type="nucleotide sequence ID" value="XM_040908376.1"/>
</dbReference>
<dbReference type="GO" id="GO:0006310">
    <property type="term" value="P:DNA recombination"/>
    <property type="evidence" value="ECO:0007669"/>
    <property type="project" value="UniProtKB-KW"/>
</dbReference>